<dbReference type="SUPFAM" id="SSF53098">
    <property type="entry name" value="Ribonuclease H-like"/>
    <property type="match status" value="1"/>
</dbReference>
<evidence type="ECO:0000256" key="2">
    <source>
        <dbReference type="ARBA" id="ARBA00022578"/>
    </source>
</evidence>
<dbReference type="NCBIfam" id="NF033587">
    <property type="entry name" value="transpos_IS6"/>
    <property type="match status" value="1"/>
</dbReference>
<comment type="caution">
    <text evidence="6">The sequence shown here is derived from an EMBL/GenBank/DDBJ whole genome shotgun (WGS) entry which is preliminary data.</text>
</comment>
<organism evidence="6 7">
    <name type="scientific">Roseomonas mucosa</name>
    <dbReference type="NCBI Taxonomy" id="207340"/>
    <lineage>
        <taxon>Bacteria</taxon>
        <taxon>Pseudomonadati</taxon>
        <taxon>Pseudomonadota</taxon>
        <taxon>Alphaproteobacteria</taxon>
        <taxon>Acetobacterales</taxon>
        <taxon>Roseomonadaceae</taxon>
        <taxon>Roseomonas</taxon>
    </lineage>
</organism>
<evidence type="ECO:0000313" key="6">
    <source>
        <dbReference type="EMBL" id="ONH81229.1"/>
    </source>
</evidence>
<evidence type="ECO:0000256" key="3">
    <source>
        <dbReference type="ARBA" id="ARBA00023125"/>
    </source>
</evidence>
<protein>
    <submittedName>
        <fullName evidence="6">IS6 family transposase</fullName>
    </submittedName>
</protein>
<dbReference type="InterPro" id="IPR036397">
    <property type="entry name" value="RNaseH_sf"/>
</dbReference>
<dbReference type="OrthoDB" id="7252246at2"/>
<feature type="domain" description="DDE" evidence="5">
    <location>
        <begin position="106"/>
        <end position="234"/>
    </location>
</feature>
<evidence type="ECO:0000313" key="7">
    <source>
        <dbReference type="Proteomes" id="UP000054844"/>
    </source>
</evidence>
<dbReference type="GO" id="GO:0003677">
    <property type="term" value="F:DNA binding"/>
    <property type="evidence" value="ECO:0007669"/>
    <property type="project" value="UniProtKB-KW"/>
</dbReference>
<proteinExistence type="predicted"/>
<gene>
    <name evidence="6" type="ORF">APZ41_021010</name>
</gene>
<sequence>MAVAERGDRTAQGYRRFRCRDCGRQFNERSDGLLNRTQYPSDIIALVVLWRLRYRLTLRDLSEMFLERDIVFSYEAVRDWEAKLTPILTAELRQRRRGKRSAGRRSWHVDETYLKVRGRWCYLYRAIDRHGELVDTMLSEHRDMAAAQAFFRSARAATGMTPDRVTTDGHGSYPRAIRSTLGRRVEHRNSAYKNNSLEQDHRGLKDRIRCMRGFKSFTSAGRLCRGYDELRNHLRLRTRHNQPVSANRRRLLHLRRAAAALIILQTA</sequence>
<evidence type="ECO:0000256" key="4">
    <source>
        <dbReference type="ARBA" id="ARBA00023172"/>
    </source>
</evidence>
<dbReference type="Proteomes" id="UP000054844">
    <property type="component" value="Unassembled WGS sequence"/>
</dbReference>
<dbReference type="InterPro" id="IPR012337">
    <property type="entry name" value="RNaseH-like_sf"/>
</dbReference>
<keyword evidence="3" id="KW-0238">DNA-binding</keyword>
<dbReference type="EMBL" id="LLWF02000155">
    <property type="protein sequence ID" value="ONH81229.1"/>
    <property type="molecule type" value="Genomic_DNA"/>
</dbReference>
<keyword evidence="4" id="KW-0233">DNA recombination</keyword>
<comment type="function">
    <text evidence="1">Involved in the transposition of the insertion sequence.</text>
</comment>
<dbReference type="AlphaFoldDB" id="A0A1S8CZU0"/>
<evidence type="ECO:0000259" key="5">
    <source>
        <dbReference type="Pfam" id="PF13610"/>
    </source>
</evidence>
<dbReference type="STRING" id="207340.APZ41_021010"/>
<dbReference type="Pfam" id="PF13610">
    <property type="entry name" value="DDE_Tnp_IS240"/>
    <property type="match status" value="1"/>
</dbReference>
<dbReference type="PANTHER" id="PTHR35528">
    <property type="entry name" value="BLL1675 PROTEIN"/>
    <property type="match status" value="1"/>
</dbReference>
<reference evidence="6" key="1">
    <citation type="submission" date="2016-12" db="EMBL/GenBank/DDBJ databases">
        <title>Draft genome sequence of Roseomonas mucosa strain AU37, isolated from a peripheral intravenous catheter.</title>
        <authorList>
            <person name="Choudhury M.A."/>
            <person name="Sidjabat H.E."/>
            <person name="Wailan A.M."/>
            <person name="Zhang L."/>
            <person name="Marsh N.M."/>
            <person name="Rickard C.M."/>
            <person name="Davies M."/>
            <person name="Mcmillan D.J."/>
        </authorList>
    </citation>
    <scope>NUCLEOTIDE SEQUENCE [LARGE SCALE GENOMIC DNA]</scope>
    <source>
        <strain evidence="6">AU37</strain>
    </source>
</reference>
<dbReference type="PANTHER" id="PTHR35528:SF3">
    <property type="entry name" value="BLL1675 PROTEIN"/>
    <property type="match status" value="1"/>
</dbReference>
<dbReference type="GO" id="GO:0006310">
    <property type="term" value="P:DNA recombination"/>
    <property type="evidence" value="ECO:0007669"/>
    <property type="project" value="UniProtKB-KW"/>
</dbReference>
<name>A0A1S8CZU0_9PROT</name>
<dbReference type="InterPro" id="IPR052183">
    <property type="entry name" value="IS_Transposase"/>
</dbReference>
<accession>A0A1S8CZU0</accession>
<dbReference type="InterPro" id="IPR032874">
    <property type="entry name" value="DDE_dom"/>
</dbReference>
<dbReference type="RefSeq" id="WP_076970456.1">
    <property type="nucleotide sequence ID" value="NZ_LLWF02000155.1"/>
</dbReference>
<dbReference type="Gene3D" id="3.30.420.10">
    <property type="entry name" value="Ribonuclease H-like superfamily/Ribonuclease H"/>
    <property type="match status" value="1"/>
</dbReference>
<evidence type="ECO:0000256" key="1">
    <source>
        <dbReference type="ARBA" id="ARBA00002286"/>
    </source>
</evidence>
<dbReference type="InterPro" id="IPR047930">
    <property type="entry name" value="Transpos_IS6"/>
</dbReference>
<dbReference type="GO" id="GO:0032196">
    <property type="term" value="P:transposition"/>
    <property type="evidence" value="ECO:0007669"/>
    <property type="project" value="UniProtKB-KW"/>
</dbReference>
<keyword evidence="7" id="KW-1185">Reference proteome</keyword>
<keyword evidence="2" id="KW-0815">Transposition</keyword>